<proteinExistence type="predicted"/>
<keyword evidence="2" id="KW-1185">Reference proteome</keyword>
<gene>
    <name evidence="1" type="ORF">EHW67_00005</name>
</gene>
<dbReference type="EMBL" id="RQPJ01000001">
    <property type="protein sequence ID" value="RTE54991.1"/>
    <property type="molecule type" value="Genomic_DNA"/>
</dbReference>
<dbReference type="RefSeq" id="WP_158285043.1">
    <property type="nucleotide sequence ID" value="NZ_RQPJ01000001.1"/>
</dbReference>
<sequence length="99" mass="9959">MKIITLYRILSNCLIEKAIKRLVPLMVLMLVGASGYGQATVTFSSATGSGAEDAGSGIPTLLVDGLIVAPSSVTLTPSGTATGGGDDYTLASTTINIPA</sequence>
<organism evidence="1 2">
    <name type="scientific">Arenibacter aquaticus</name>
    <dbReference type="NCBI Taxonomy" id="2489054"/>
    <lineage>
        <taxon>Bacteria</taxon>
        <taxon>Pseudomonadati</taxon>
        <taxon>Bacteroidota</taxon>
        <taxon>Flavobacteriia</taxon>
        <taxon>Flavobacteriales</taxon>
        <taxon>Flavobacteriaceae</taxon>
        <taxon>Arenibacter</taxon>
    </lineage>
</organism>
<evidence type="ECO:0000313" key="1">
    <source>
        <dbReference type="EMBL" id="RTE54991.1"/>
    </source>
</evidence>
<dbReference type="AlphaFoldDB" id="A0A430K7I0"/>
<evidence type="ECO:0000313" key="2">
    <source>
        <dbReference type="Proteomes" id="UP000267585"/>
    </source>
</evidence>
<dbReference type="OrthoDB" id="1123515at2"/>
<name>A0A430K7I0_9FLAO</name>
<accession>A0A430K7I0</accession>
<reference evidence="1 2" key="1">
    <citation type="submission" date="2018-11" db="EMBL/GenBank/DDBJ databases">
        <title>Arenibacter aquaticus sp.nov., a marine bacterium isolated from surface seawater in the South China Sea.</title>
        <authorList>
            <person name="Guo J."/>
            <person name="Sun J."/>
        </authorList>
    </citation>
    <scope>NUCLEOTIDE SEQUENCE [LARGE SCALE GENOMIC DNA]</scope>
    <source>
        <strain evidence="1 2">GUO666</strain>
    </source>
</reference>
<dbReference type="Proteomes" id="UP000267585">
    <property type="component" value="Unassembled WGS sequence"/>
</dbReference>
<feature type="non-terminal residue" evidence="1">
    <location>
        <position position="99"/>
    </location>
</feature>
<protein>
    <submittedName>
        <fullName evidence="1">Uncharacterized protein</fullName>
    </submittedName>
</protein>
<comment type="caution">
    <text evidence="1">The sequence shown here is derived from an EMBL/GenBank/DDBJ whole genome shotgun (WGS) entry which is preliminary data.</text>
</comment>